<dbReference type="Gene3D" id="3.30.750.24">
    <property type="entry name" value="STAS domain"/>
    <property type="match status" value="1"/>
</dbReference>
<dbReference type="PROSITE" id="PS01130">
    <property type="entry name" value="SLC26A"/>
    <property type="match status" value="1"/>
</dbReference>
<feature type="transmembrane region" description="Helical" evidence="5">
    <location>
        <begin position="91"/>
        <end position="109"/>
    </location>
</feature>
<dbReference type="CDD" id="cd07042">
    <property type="entry name" value="STAS_SulP_like_sulfate_transporter"/>
    <property type="match status" value="1"/>
</dbReference>
<dbReference type="PANTHER" id="PTHR43310">
    <property type="entry name" value="SULFATE TRANSPORTER YBAR-RELATED"/>
    <property type="match status" value="1"/>
</dbReference>
<evidence type="ECO:0000313" key="7">
    <source>
        <dbReference type="EMBL" id="AIF68178.1"/>
    </source>
</evidence>
<feature type="transmembrane region" description="Helical" evidence="5">
    <location>
        <begin position="174"/>
        <end position="191"/>
    </location>
</feature>
<feature type="transmembrane region" description="Helical" evidence="5">
    <location>
        <begin position="262"/>
        <end position="285"/>
    </location>
</feature>
<dbReference type="Pfam" id="PF00916">
    <property type="entry name" value="Sulfate_transp"/>
    <property type="match status" value="2"/>
</dbReference>
<dbReference type="InterPro" id="IPR052706">
    <property type="entry name" value="Membrane-Transporter-like"/>
</dbReference>
<dbReference type="KEGG" id="tap:GZ22_17110"/>
<dbReference type="Proteomes" id="UP000027980">
    <property type="component" value="Chromosome"/>
</dbReference>
<protein>
    <submittedName>
        <fullName evidence="7">Sulfate transporter</fullName>
    </submittedName>
</protein>
<evidence type="ECO:0000256" key="2">
    <source>
        <dbReference type="ARBA" id="ARBA00022692"/>
    </source>
</evidence>
<feature type="transmembrane region" description="Helical" evidence="5">
    <location>
        <begin position="221"/>
        <end position="241"/>
    </location>
</feature>
<sequence>MSYMITNIKEAWFSNVPKDVLSGVLVALALIPEAIAFSIIAGVDPMVGLYASFCIAVVIAFAGGRPAMISAATGAMALVMGSLVADHGLQYLFATTILTGIIQIFFGVFKVSRLMIFIPRPVMIGFVNSLAILIFIAQLVHFEGESWQIYAFVAGALVIIYVLPRFVKAIPSPLIAIVIMTIIAALTHSSTKTVGDMGELKQALPSFLIPDVPFNMETLQIIFPYAIALAIVGLMETFLTAQLLDEYTDTGSNKNREARGQGIANIAAGFFGGMAGCAMIGQSVINVKAGGRTRLSTFIAGAFLMLLIIVFQDVLVQIPMGALVAVMFMVSIGTFDWSSVRNLHRMPLTDAAVMIVTVAAVLWTHNLSVGVIIGVLMSAVFFAAKISKVDIKETIQGEQKVYIVRGQLFFVSVSDFIASFDPKQENTKHIVLDFQEARLWDDSAVGALDKIVLKYREYGIQVDVRNLDHSSQALVDRRATYIQA</sequence>
<evidence type="ECO:0000256" key="3">
    <source>
        <dbReference type="ARBA" id="ARBA00022989"/>
    </source>
</evidence>
<keyword evidence="2 5" id="KW-0812">Transmembrane</keyword>
<dbReference type="GO" id="GO:0008271">
    <property type="term" value="F:secondary active sulfate transmembrane transporter activity"/>
    <property type="evidence" value="ECO:0007669"/>
    <property type="project" value="InterPro"/>
</dbReference>
<feature type="transmembrane region" description="Helical" evidence="5">
    <location>
        <begin position="352"/>
        <end position="382"/>
    </location>
</feature>
<keyword evidence="3 5" id="KW-1133">Transmembrane helix</keyword>
<comment type="subcellular location">
    <subcellularLocation>
        <location evidence="1">Membrane</location>
        <topology evidence="1">Multi-pass membrane protein</topology>
    </subcellularLocation>
</comment>
<keyword evidence="4 5" id="KW-0472">Membrane</keyword>
<evidence type="ECO:0000256" key="4">
    <source>
        <dbReference type="ARBA" id="ARBA00023136"/>
    </source>
</evidence>
<gene>
    <name evidence="7" type="ORF">GZ22_17110</name>
</gene>
<dbReference type="SUPFAM" id="SSF52091">
    <property type="entry name" value="SpoIIaa-like"/>
    <property type="match status" value="1"/>
</dbReference>
<organism evidence="7 8">
    <name type="scientific">Terribacillus saccharophilus</name>
    <dbReference type="NCBI Taxonomy" id="361277"/>
    <lineage>
        <taxon>Bacteria</taxon>
        <taxon>Bacillati</taxon>
        <taxon>Bacillota</taxon>
        <taxon>Bacilli</taxon>
        <taxon>Bacillales</taxon>
        <taxon>Bacillaceae</taxon>
        <taxon>Terribacillus</taxon>
    </lineage>
</organism>
<dbReference type="Pfam" id="PF01740">
    <property type="entry name" value="STAS"/>
    <property type="match status" value="1"/>
</dbReference>
<reference evidence="7 8" key="1">
    <citation type="submission" date="2014-07" db="EMBL/GenBank/DDBJ databases">
        <title>Complete genome sequence of a moderately halophilic bacterium Terribacillus aidingensis MP602, isolated from Cryptomeria fortunei in Tianmu mountain in China.</title>
        <authorList>
            <person name="Wang Y."/>
            <person name="Lu P."/>
            <person name="Zhang L."/>
        </authorList>
    </citation>
    <scope>NUCLEOTIDE SEQUENCE [LARGE SCALE GENOMIC DNA]</scope>
    <source>
        <strain evidence="7 8">MP602</strain>
    </source>
</reference>
<dbReference type="InterPro" id="IPR018045">
    <property type="entry name" value="S04_transporter_CS"/>
</dbReference>
<accession>A0A075LUT9</accession>
<evidence type="ECO:0000256" key="1">
    <source>
        <dbReference type="ARBA" id="ARBA00004141"/>
    </source>
</evidence>
<feature type="transmembrane region" description="Helical" evidence="5">
    <location>
        <begin position="46"/>
        <end position="62"/>
    </location>
</feature>
<name>A0A075LUT9_9BACI</name>
<dbReference type="EMBL" id="CP008876">
    <property type="protein sequence ID" value="AIF68178.1"/>
    <property type="molecule type" value="Genomic_DNA"/>
</dbReference>
<feature type="transmembrane region" description="Helical" evidence="5">
    <location>
        <begin position="147"/>
        <end position="167"/>
    </location>
</feature>
<dbReference type="GO" id="GO:0016020">
    <property type="term" value="C:membrane"/>
    <property type="evidence" value="ECO:0007669"/>
    <property type="project" value="UniProtKB-SubCell"/>
</dbReference>
<dbReference type="InterPro" id="IPR036513">
    <property type="entry name" value="STAS_dom_sf"/>
</dbReference>
<feature type="transmembrane region" description="Helical" evidence="5">
    <location>
        <begin position="121"/>
        <end position="141"/>
    </location>
</feature>
<dbReference type="PANTHER" id="PTHR43310:SF1">
    <property type="entry name" value="SULFATE TRANSPORTER YBAR-RELATED"/>
    <property type="match status" value="1"/>
</dbReference>
<proteinExistence type="predicted"/>
<dbReference type="AlphaFoldDB" id="A0A075LUT9"/>
<dbReference type="InterPro" id="IPR002645">
    <property type="entry name" value="STAS_dom"/>
</dbReference>
<evidence type="ECO:0000313" key="8">
    <source>
        <dbReference type="Proteomes" id="UP000027980"/>
    </source>
</evidence>
<dbReference type="HOGENOM" id="CLU_003182_7_0_9"/>
<feature type="transmembrane region" description="Helical" evidence="5">
    <location>
        <begin position="322"/>
        <end position="340"/>
    </location>
</feature>
<feature type="transmembrane region" description="Helical" evidence="5">
    <location>
        <begin position="297"/>
        <end position="315"/>
    </location>
</feature>
<feature type="domain" description="STAS" evidence="6">
    <location>
        <begin position="401"/>
        <end position="462"/>
    </location>
</feature>
<evidence type="ECO:0000259" key="6">
    <source>
        <dbReference type="PROSITE" id="PS50801"/>
    </source>
</evidence>
<evidence type="ECO:0000256" key="5">
    <source>
        <dbReference type="SAM" id="Phobius"/>
    </source>
</evidence>
<dbReference type="PROSITE" id="PS50801">
    <property type="entry name" value="STAS"/>
    <property type="match status" value="1"/>
</dbReference>
<dbReference type="InterPro" id="IPR011547">
    <property type="entry name" value="SLC26A/SulP_dom"/>
</dbReference>